<organism evidence="2 3">
    <name type="scientific">Actinomadura yumaensis</name>
    <dbReference type="NCBI Taxonomy" id="111807"/>
    <lineage>
        <taxon>Bacteria</taxon>
        <taxon>Bacillati</taxon>
        <taxon>Actinomycetota</taxon>
        <taxon>Actinomycetes</taxon>
        <taxon>Streptosporangiales</taxon>
        <taxon>Thermomonosporaceae</taxon>
        <taxon>Actinomadura</taxon>
    </lineage>
</organism>
<feature type="transmembrane region" description="Helical" evidence="1">
    <location>
        <begin position="70"/>
        <end position="89"/>
    </location>
</feature>
<evidence type="ECO:0000313" key="3">
    <source>
        <dbReference type="Proteomes" id="UP001596380"/>
    </source>
</evidence>
<dbReference type="EMBL" id="JBHSXS010000004">
    <property type="protein sequence ID" value="MFC6880202.1"/>
    <property type="molecule type" value="Genomic_DNA"/>
</dbReference>
<proteinExistence type="predicted"/>
<name>A0ABW2CEI7_9ACTN</name>
<feature type="transmembrane region" description="Helical" evidence="1">
    <location>
        <begin position="136"/>
        <end position="160"/>
    </location>
</feature>
<gene>
    <name evidence="2" type="ORF">ACFQKB_10550</name>
</gene>
<accession>A0ABW2CEI7</accession>
<keyword evidence="1" id="KW-0812">Transmembrane</keyword>
<evidence type="ECO:0000256" key="1">
    <source>
        <dbReference type="SAM" id="Phobius"/>
    </source>
</evidence>
<dbReference type="RefSeq" id="WP_160820688.1">
    <property type="nucleotide sequence ID" value="NZ_JBHSXE010000001.1"/>
</dbReference>
<keyword evidence="1" id="KW-1133">Transmembrane helix</keyword>
<reference evidence="3" key="1">
    <citation type="journal article" date="2019" name="Int. J. Syst. Evol. Microbiol.">
        <title>The Global Catalogue of Microorganisms (GCM) 10K type strain sequencing project: providing services to taxonomists for standard genome sequencing and annotation.</title>
        <authorList>
            <consortium name="The Broad Institute Genomics Platform"/>
            <consortium name="The Broad Institute Genome Sequencing Center for Infectious Disease"/>
            <person name="Wu L."/>
            <person name="Ma J."/>
        </authorList>
    </citation>
    <scope>NUCLEOTIDE SEQUENCE [LARGE SCALE GENOMIC DNA]</scope>
    <source>
        <strain evidence="3">JCM 3369</strain>
    </source>
</reference>
<keyword evidence="3" id="KW-1185">Reference proteome</keyword>
<feature type="transmembrane region" description="Helical" evidence="1">
    <location>
        <begin position="95"/>
        <end position="115"/>
    </location>
</feature>
<protein>
    <submittedName>
        <fullName evidence="2">Uncharacterized protein</fullName>
    </submittedName>
</protein>
<comment type="caution">
    <text evidence="2">The sequence shown here is derived from an EMBL/GenBank/DDBJ whole genome shotgun (WGS) entry which is preliminary data.</text>
</comment>
<sequence>MVAALLVRPLATQDEPSGPLFSISQSRWWIIAIAVSVLFVLSLRALIVKPEEYPDDLRREMEERQGQGKWVLYLVVPAALALLLGTNLLRPEPASAILFLYSAVMAAIPVAILPVRGRMLRSYIAQRQNPDAKVQADRLATAWICAVLIVVVVAAVLALMSTPYGHTR</sequence>
<dbReference type="Proteomes" id="UP001596380">
    <property type="component" value="Unassembled WGS sequence"/>
</dbReference>
<keyword evidence="1" id="KW-0472">Membrane</keyword>
<feature type="transmembrane region" description="Helical" evidence="1">
    <location>
        <begin position="28"/>
        <end position="49"/>
    </location>
</feature>
<evidence type="ECO:0000313" key="2">
    <source>
        <dbReference type="EMBL" id="MFC6880202.1"/>
    </source>
</evidence>